<reference evidence="1 2" key="1">
    <citation type="submission" date="2020-08" db="EMBL/GenBank/DDBJ databases">
        <title>Genomic Encyclopedia of Type Strains, Phase IV (KMG-IV): sequencing the most valuable type-strain genomes for metagenomic binning, comparative biology and taxonomic classification.</title>
        <authorList>
            <person name="Goeker M."/>
        </authorList>
    </citation>
    <scope>NUCLEOTIDE SEQUENCE [LARGE SCALE GENOMIC DNA]</scope>
    <source>
        <strain evidence="1 2">DSM 26287</strain>
    </source>
</reference>
<gene>
    <name evidence="1" type="ORF">HNQ55_001357</name>
</gene>
<dbReference type="Proteomes" id="UP000537141">
    <property type="component" value="Unassembled WGS sequence"/>
</dbReference>
<comment type="caution">
    <text evidence="1">The sequence shown here is derived from an EMBL/GenBank/DDBJ whole genome shotgun (WGS) entry which is preliminary data.</text>
</comment>
<evidence type="ECO:0000313" key="2">
    <source>
        <dbReference type="Proteomes" id="UP000537141"/>
    </source>
</evidence>
<dbReference type="AlphaFoldDB" id="A0A7X0NG57"/>
<evidence type="ECO:0000313" key="1">
    <source>
        <dbReference type="EMBL" id="MBB6542857.1"/>
    </source>
</evidence>
<dbReference type="EMBL" id="JACHHU010000008">
    <property type="protein sequence ID" value="MBB6542857.1"/>
    <property type="molecule type" value="Genomic_DNA"/>
</dbReference>
<keyword evidence="2" id="KW-1185">Reference proteome</keyword>
<accession>A0A7X0NG57</accession>
<dbReference type="RefSeq" id="WP_184423668.1">
    <property type="nucleotide sequence ID" value="NZ_AP027362.1"/>
</dbReference>
<name>A0A7X0NG57_9GAMM</name>
<organism evidence="1 2">
    <name type="scientific">Thalassotalea piscium</name>
    <dbReference type="NCBI Taxonomy" id="1230533"/>
    <lineage>
        <taxon>Bacteria</taxon>
        <taxon>Pseudomonadati</taxon>
        <taxon>Pseudomonadota</taxon>
        <taxon>Gammaproteobacteria</taxon>
        <taxon>Alteromonadales</taxon>
        <taxon>Colwelliaceae</taxon>
        <taxon>Thalassotalea</taxon>
    </lineage>
</organism>
<protein>
    <submittedName>
        <fullName evidence="1">Uncharacterized protein</fullName>
    </submittedName>
</protein>
<proteinExistence type="predicted"/>
<sequence length="118" mass="13557">MDEKVIPLTTKRALELCKRSLGSDKSEIETMLNKKLAEAFSIAECAFITRFDQLSTHKELVVMCAEGKGLNKSSRMLKRLAKLHGCKTARMHTKRPALQRLMREFGWVQSEIIFKMEI</sequence>